<protein>
    <submittedName>
        <fullName evidence="2">Uncharacterized protein</fullName>
    </submittedName>
</protein>
<accession>A0A4R7S3V9</accession>
<dbReference type="Proteomes" id="UP000295662">
    <property type="component" value="Unassembled WGS sequence"/>
</dbReference>
<evidence type="ECO:0000256" key="1">
    <source>
        <dbReference type="SAM" id="SignalP"/>
    </source>
</evidence>
<feature type="chain" id="PRO_5020494036" evidence="1">
    <location>
        <begin position="21"/>
        <end position="175"/>
    </location>
</feature>
<keyword evidence="1" id="KW-0732">Signal</keyword>
<organism evidence="2 3">
    <name type="scientific">Prosthecobacter fusiformis</name>
    <dbReference type="NCBI Taxonomy" id="48464"/>
    <lineage>
        <taxon>Bacteria</taxon>
        <taxon>Pseudomonadati</taxon>
        <taxon>Verrucomicrobiota</taxon>
        <taxon>Verrucomicrobiia</taxon>
        <taxon>Verrucomicrobiales</taxon>
        <taxon>Verrucomicrobiaceae</taxon>
        <taxon>Prosthecobacter</taxon>
    </lineage>
</organism>
<reference evidence="2 3" key="1">
    <citation type="submission" date="2019-03" db="EMBL/GenBank/DDBJ databases">
        <title>Genomic Encyclopedia of Archaeal and Bacterial Type Strains, Phase II (KMG-II): from individual species to whole genera.</title>
        <authorList>
            <person name="Goeker M."/>
        </authorList>
    </citation>
    <scope>NUCLEOTIDE SEQUENCE [LARGE SCALE GENOMIC DNA]</scope>
    <source>
        <strain evidence="2 3">ATCC 25309</strain>
    </source>
</reference>
<dbReference type="OrthoDB" id="5764172at2"/>
<sequence>MKLLLTTLALISIATTSLLAEEGKVTAGNLNFTLPATGWTSVPTSSPMRAATLKITVEGAEQPLEAIFYYFGSGQGGDTQANIDRWLGQFESPPVSKTEELDANGTKVSLVTATGTYMDGAMFGPKTAKADYTLLGAIIPGPDAPVFIKLTGPKDAVAKITEDFKKLSTSPFPAK</sequence>
<proteinExistence type="predicted"/>
<gene>
    <name evidence="2" type="ORF">EI77_01559</name>
</gene>
<keyword evidence="3" id="KW-1185">Reference proteome</keyword>
<dbReference type="AlphaFoldDB" id="A0A4R7S3V9"/>
<dbReference type="EMBL" id="SOCA01000002">
    <property type="protein sequence ID" value="TDU73092.1"/>
    <property type="molecule type" value="Genomic_DNA"/>
</dbReference>
<evidence type="ECO:0000313" key="3">
    <source>
        <dbReference type="Proteomes" id="UP000295662"/>
    </source>
</evidence>
<dbReference type="RefSeq" id="WP_133794317.1">
    <property type="nucleotide sequence ID" value="NZ_SOCA01000002.1"/>
</dbReference>
<evidence type="ECO:0000313" key="2">
    <source>
        <dbReference type="EMBL" id="TDU73092.1"/>
    </source>
</evidence>
<feature type="signal peptide" evidence="1">
    <location>
        <begin position="1"/>
        <end position="20"/>
    </location>
</feature>
<comment type="caution">
    <text evidence="2">The sequence shown here is derived from an EMBL/GenBank/DDBJ whole genome shotgun (WGS) entry which is preliminary data.</text>
</comment>
<name>A0A4R7S3V9_9BACT</name>